<dbReference type="CDD" id="cd00093">
    <property type="entry name" value="HTH_XRE"/>
    <property type="match status" value="1"/>
</dbReference>
<feature type="domain" description="HTH cro/C1-type" evidence="2">
    <location>
        <begin position="4"/>
        <end position="58"/>
    </location>
</feature>
<keyword evidence="1" id="KW-0238">DNA-binding</keyword>
<reference evidence="3" key="1">
    <citation type="submission" date="2023-03" db="EMBL/GenBank/DDBJ databases">
        <authorList>
            <person name="Shen W."/>
            <person name="Cai J."/>
        </authorList>
    </citation>
    <scope>NUCLEOTIDE SEQUENCE</scope>
    <source>
        <strain evidence="3">P82-2</strain>
    </source>
</reference>
<dbReference type="SMART" id="SM00530">
    <property type="entry name" value="HTH_XRE"/>
    <property type="match status" value="1"/>
</dbReference>
<evidence type="ECO:0000313" key="4">
    <source>
        <dbReference type="Proteomes" id="UP001180515"/>
    </source>
</evidence>
<dbReference type="AlphaFoldDB" id="A0AAE4KU03"/>
<organism evidence="3 4">
    <name type="scientific">Streptococcus parauberis</name>
    <dbReference type="NCBI Taxonomy" id="1348"/>
    <lineage>
        <taxon>Bacteria</taxon>
        <taxon>Bacillati</taxon>
        <taxon>Bacillota</taxon>
        <taxon>Bacilli</taxon>
        <taxon>Lactobacillales</taxon>
        <taxon>Streptococcaceae</taxon>
        <taxon>Streptococcus</taxon>
    </lineage>
</organism>
<dbReference type="GO" id="GO:0003677">
    <property type="term" value="F:DNA binding"/>
    <property type="evidence" value="ECO:0007669"/>
    <property type="project" value="UniProtKB-KW"/>
</dbReference>
<evidence type="ECO:0000313" key="3">
    <source>
        <dbReference type="EMBL" id="MDT2731056.1"/>
    </source>
</evidence>
<dbReference type="RefSeq" id="WP_311981569.1">
    <property type="nucleotide sequence ID" value="NZ_JARQAG010000002.1"/>
</dbReference>
<gene>
    <name evidence="3" type="ORF">P7G31_02150</name>
</gene>
<comment type="caution">
    <text evidence="3">The sequence shown here is derived from an EMBL/GenBank/DDBJ whole genome shotgun (WGS) entry which is preliminary data.</text>
</comment>
<dbReference type="PROSITE" id="PS50943">
    <property type="entry name" value="HTH_CROC1"/>
    <property type="match status" value="1"/>
</dbReference>
<accession>A0AAE4KU03</accession>
<dbReference type="PANTHER" id="PTHR46558">
    <property type="entry name" value="TRACRIPTIONAL REGULATORY PROTEIN-RELATED-RELATED"/>
    <property type="match status" value="1"/>
</dbReference>
<name>A0AAE4KU03_9STRE</name>
<evidence type="ECO:0000259" key="2">
    <source>
        <dbReference type="PROSITE" id="PS50943"/>
    </source>
</evidence>
<protein>
    <submittedName>
        <fullName evidence="3">Helix-turn-helix transcriptional regulator</fullName>
    </submittedName>
</protein>
<dbReference type="Proteomes" id="UP001180515">
    <property type="component" value="Unassembled WGS sequence"/>
</dbReference>
<dbReference type="SUPFAM" id="SSF47413">
    <property type="entry name" value="lambda repressor-like DNA-binding domains"/>
    <property type="match status" value="1"/>
</dbReference>
<dbReference type="PANTHER" id="PTHR46558:SF11">
    <property type="entry name" value="HTH-TYPE TRANSCRIPTIONAL REGULATOR XRE"/>
    <property type="match status" value="1"/>
</dbReference>
<dbReference type="InterPro" id="IPR001387">
    <property type="entry name" value="Cro/C1-type_HTH"/>
</dbReference>
<dbReference type="InterPro" id="IPR010982">
    <property type="entry name" value="Lambda_DNA-bd_dom_sf"/>
</dbReference>
<proteinExistence type="predicted"/>
<sequence length="192" mass="22840">MNRLKELRKKKKLTQKEMAEELEVPYRSYQRWENGEVQIKKENLEKLSKHFNISIPNLLGYEEKINKTKEIMNDSFDVEVSEDFFEGLYEVFQEQDIKAKEEVKLGKDVDLNEVLKVYFKDYMDVPNNDKSLLKFQSYVVVITNFLKGKTSLTKEEVESMQALSKFLKYYGEYFTKSSTLIELLLEIKTKKK</sequence>
<dbReference type="EMBL" id="JARQAG010000002">
    <property type="protein sequence ID" value="MDT2731056.1"/>
    <property type="molecule type" value="Genomic_DNA"/>
</dbReference>
<dbReference type="Pfam" id="PF01381">
    <property type="entry name" value="HTH_3"/>
    <property type="match status" value="1"/>
</dbReference>
<evidence type="ECO:0000256" key="1">
    <source>
        <dbReference type="ARBA" id="ARBA00023125"/>
    </source>
</evidence>
<dbReference type="Gene3D" id="1.10.260.40">
    <property type="entry name" value="lambda repressor-like DNA-binding domains"/>
    <property type="match status" value="1"/>
</dbReference>